<dbReference type="EMBL" id="JALIEA010000017">
    <property type="protein sequence ID" value="MCJ7859447.1"/>
    <property type="molecule type" value="Genomic_DNA"/>
</dbReference>
<dbReference type="CDD" id="cd00798">
    <property type="entry name" value="INT_XerDC_C"/>
    <property type="match status" value="1"/>
</dbReference>
<comment type="similarity">
    <text evidence="9">Belongs to the 'phage' integrase family. XerC subfamily.</text>
</comment>
<evidence type="ECO:0000313" key="14">
    <source>
        <dbReference type="Proteomes" id="UP001139207"/>
    </source>
</evidence>
<feature type="region of interest" description="Disordered" evidence="10">
    <location>
        <begin position="1"/>
        <end position="38"/>
    </location>
</feature>
<feature type="active site" evidence="9">
    <location>
        <position position="312"/>
    </location>
</feature>
<dbReference type="Pfam" id="PF02899">
    <property type="entry name" value="Phage_int_SAM_1"/>
    <property type="match status" value="1"/>
</dbReference>
<keyword evidence="3 9" id="KW-0132">Cell division</keyword>
<dbReference type="GO" id="GO:0005737">
    <property type="term" value="C:cytoplasm"/>
    <property type="evidence" value="ECO:0007669"/>
    <property type="project" value="UniProtKB-SubCell"/>
</dbReference>
<evidence type="ECO:0000256" key="7">
    <source>
        <dbReference type="ARBA" id="ARBA00023172"/>
    </source>
</evidence>
<dbReference type="Proteomes" id="UP001139207">
    <property type="component" value="Unassembled WGS sequence"/>
</dbReference>
<comment type="function">
    <text evidence="9">Site-specific tyrosine recombinase, which acts by catalyzing the cutting and rejoining of the recombining DNA molecules. The XerC-XerD complex is essential to convert dimers of the bacterial chromosome into monomers to permit their segregation at cell division. It also contributes to the segregational stability of plasmids.</text>
</comment>
<keyword evidence="6 9" id="KW-0238">DNA-binding</keyword>
<evidence type="ECO:0000256" key="9">
    <source>
        <dbReference type="HAMAP-Rule" id="MF_01808"/>
    </source>
</evidence>
<feature type="active site" evidence="9">
    <location>
        <position position="212"/>
    </location>
</feature>
<dbReference type="SUPFAM" id="SSF56349">
    <property type="entry name" value="DNA breaking-rejoining enzymes"/>
    <property type="match status" value="1"/>
</dbReference>
<evidence type="ECO:0000256" key="2">
    <source>
        <dbReference type="ARBA" id="ARBA00022490"/>
    </source>
</evidence>
<name>A0A9X1WKY3_9CORY</name>
<comment type="caution">
    <text evidence="13">The sequence shown here is derived from an EMBL/GenBank/DDBJ whole genome shotgun (WGS) entry which is preliminary data.</text>
</comment>
<dbReference type="InterPro" id="IPR023009">
    <property type="entry name" value="Tyrosine_recombinase_XerC/XerD"/>
</dbReference>
<keyword evidence="8 9" id="KW-0131">Cell cycle</keyword>
<dbReference type="Gene3D" id="1.10.150.130">
    <property type="match status" value="1"/>
</dbReference>
<evidence type="ECO:0000259" key="11">
    <source>
        <dbReference type="PROSITE" id="PS51898"/>
    </source>
</evidence>
<comment type="subcellular location">
    <subcellularLocation>
        <location evidence="1 9">Cytoplasm</location>
    </subcellularLocation>
</comment>
<dbReference type="Gene3D" id="1.10.443.10">
    <property type="entry name" value="Intergrase catalytic core"/>
    <property type="match status" value="1"/>
</dbReference>
<organism evidence="13 14">
    <name type="scientific">Corynebacterium kalidii</name>
    <dbReference type="NCBI Taxonomy" id="2931982"/>
    <lineage>
        <taxon>Bacteria</taxon>
        <taxon>Bacillati</taxon>
        <taxon>Actinomycetota</taxon>
        <taxon>Actinomycetes</taxon>
        <taxon>Mycobacteriales</taxon>
        <taxon>Corynebacteriaceae</taxon>
        <taxon>Corynebacterium</taxon>
    </lineage>
</organism>
<dbReference type="AlphaFoldDB" id="A0A9X1WKY3"/>
<keyword evidence="5 9" id="KW-0229">DNA integration</keyword>
<dbReference type="InterPro" id="IPR044068">
    <property type="entry name" value="CB"/>
</dbReference>
<accession>A0A9X1WKY3</accession>
<evidence type="ECO:0000256" key="8">
    <source>
        <dbReference type="ARBA" id="ARBA00023306"/>
    </source>
</evidence>
<dbReference type="PANTHER" id="PTHR30349">
    <property type="entry name" value="PHAGE INTEGRASE-RELATED"/>
    <property type="match status" value="1"/>
</dbReference>
<dbReference type="InterPro" id="IPR011010">
    <property type="entry name" value="DNA_brk_join_enz"/>
</dbReference>
<dbReference type="InterPro" id="IPR050090">
    <property type="entry name" value="Tyrosine_recombinase_XerCD"/>
</dbReference>
<feature type="active site" description="O-(3'-phospho-DNA)-tyrosine intermediate" evidence="9">
    <location>
        <position position="321"/>
    </location>
</feature>
<feature type="compositionally biased region" description="Low complexity" evidence="10">
    <location>
        <begin position="1"/>
        <end position="10"/>
    </location>
</feature>
<keyword evidence="2 9" id="KW-0963">Cytoplasm</keyword>
<dbReference type="InterPro" id="IPR002104">
    <property type="entry name" value="Integrase_catalytic"/>
</dbReference>
<dbReference type="Pfam" id="PF00589">
    <property type="entry name" value="Phage_integrase"/>
    <property type="match status" value="1"/>
</dbReference>
<keyword evidence="4 9" id="KW-0159">Chromosome partition</keyword>
<dbReference type="HAMAP" id="MF_01808">
    <property type="entry name" value="Recomb_XerC_XerD"/>
    <property type="match status" value="1"/>
</dbReference>
<feature type="active site" evidence="9">
    <location>
        <position position="289"/>
    </location>
</feature>
<dbReference type="InterPro" id="IPR013762">
    <property type="entry name" value="Integrase-like_cat_sf"/>
</dbReference>
<feature type="active site" evidence="9">
    <location>
        <position position="190"/>
    </location>
</feature>
<proteinExistence type="inferred from homology"/>
<dbReference type="GO" id="GO:0051301">
    <property type="term" value="P:cell division"/>
    <property type="evidence" value="ECO:0007669"/>
    <property type="project" value="UniProtKB-KW"/>
</dbReference>
<evidence type="ECO:0000256" key="1">
    <source>
        <dbReference type="ARBA" id="ARBA00004496"/>
    </source>
</evidence>
<evidence type="ECO:0000259" key="12">
    <source>
        <dbReference type="PROSITE" id="PS51900"/>
    </source>
</evidence>
<dbReference type="PANTHER" id="PTHR30349:SF77">
    <property type="entry name" value="TYROSINE RECOMBINASE XERC"/>
    <property type="match status" value="1"/>
</dbReference>
<protein>
    <recommendedName>
        <fullName evidence="9">Tyrosine recombinase XerC</fullName>
    </recommendedName>
</protein>
<comment type="subunit">
    <text evidence="9">Forms a cyclic heterotetrameric complex composed of two molecules of XerC and two molecules of XerD.</text>
</comment>
<dbReference type="RefSeq" id="WP_244805174.1">
    <property type="nucleotide sequence ID" value="NZ_JALIEA010000017.1"/>
</dbReference>
<dbReference type="GO" id="GO:0003677">
    <property type="term" value="F:DNA binding"/>
    <property type="evidence" value="ECO:0007669"/>
    <property type="project" value="UniProtKB-UniRule"/>
</dbReference>
<evidence type="ECO:0000256" key="3">
    <source>
        <dbReference type="ARBA" id="ARBA00022618"/>
    </source>
</evidence>
<keyword evidence="7 9" id="KW-0233">DNA recombination</keyword>
<dbReference type="GO" id="GO:0006313">
    <property type="term" value="P:DNA transposition"/>
    <property type="evidence" value="ECO:0007669"/>
    <property type="project" value="UniProtKB-UniRule"/>
</dbReference>
<reference evidence="13" key="1">
    <citation type="submission" date="2022-04" db="EMBL/GenBank/DDBJ databases">
        <title>Corynebacterium kalidii LD5P10.</title>
        <authorList>
            <person name="Sun J.Q."/>
        </authorList>
    </citation>
    <scope>NUCLEOTIDE SEQUENCE</scope>
    <source>
        <strain evidence="13">LD5P10</strain>
    </source>
</reference>
<dbReference type="GO" id="GO:0009037">
    <property type="term" value="F:tyrosine-based site-specific recombinase activity"/>
    <property type="evidence" value="ECO:0007669"/>
    <property type="project" value="UniProtKB-UniRule"/>
</dbReference>
<dbReference type="InterPro" id="IPR010998">
    <property type="entry name" value="Integrase_recombinase_N"/>
</dbReference>
<feature type="domain" description="Core-binding (CB)" evidence="12">
    <location>
        <begin position="40"/>
        <end position="121"/>
    </location>
</feature>
<dbReference type="PROSITE" id="PS51900">
    <property type="entry name" value="CB"/>
    <property type="match status" value="1"/>
</dbReference>
<dbReference type="InterPro" id="IPR004107">
    <property type="entry name" value="Integrase_SAM-like_N"/>
</dbReference>
<gene>
    <name evidence="9" type="primary">xerC</name>
    <name evidence="13" type="ORF">MUN33_12120</name>
</gene>
<evidence type="ECO:0000256" key="5">
    <source>
        <dbReference type="ARBA" id="ARBA00022908"/>
    </source>
</evidence>
<dbReference type="GO" id="GO:0007059">
    <property type="term" value="P:chromosome segregation"/>
    <property type="evidence" value="ECO:0007669"/>
    <property type="project" value="UniProtKB-UniRule"/>
</dbReference>
<sequence>MSDTRPTGSTGHPGTGAGGPARPAPSGRPDDGAGSGIDSGNLAGAIDDYLEYLALVQGRAANTVTAYGRDLRGACEGLDRIDQFTLDRGRDVLDWALEAGASRASVARLVSSMRGFGSWLSHTGKLPHNPVSALQAPTPHQHLPRVLDNDQAATLLDHARHRAESTDGTGHAVAVRDWAILELLYASGIRVSELCGADLADLGDRDLRVTGKGNKTRVVPFGASARDALDAWLAVRHTLAARRSASHPATSALFLGSRGGRIDQRRVRDVVHAAAEAAGTPGISPHGLRHSSATAVLEGGADLRVVQELLGHASMQTTQIYTHVGSERLRQVYRQAHPRSGFQD</sequence>
<evidence type="ECO:0000256" key="6">
    <source>
        <dbReference type="ARBA" id="ARBA00023125"/>
    </source>
</evidence>
<feature type="active site" evidence="9">
    <location>
        <position position="286"/>
    </location>
</feature>
<evidence type="ECO:0000313" key="13">
    <source>
        <dbReference type="EMBL" id="MCJ7859447.1"/>
    </source>
</evidence>
<evidence type="ECO:0000256" key="10">
    <source>
        <dbReference type="SAM" id="MobiDB-lite"/>
    </source>
</evidence>
<keyword evidence="14" id="KW-1185">Reference proteome</keyword>
<dbReference type="PROSITE" id="PS51898">
    <property type="entry name" value="TYR_RECOMBINASE"/>
    <property type="match status" value="1"/>
</dbReference>
<evidence type="ECO:0000256" key="4">
    <source>
        <dbReference type="ARBA" id="ARBA00022829"/>
    </source>
</evidence>
<feature type="domain" description="Tyr recombinase" evidence="11">
    <location>
        <begin position="142"/>
        <end position="334"/>
    </location>
</feature>